<dbReference type="InterPro" id="IPR022572">
    <property type="entry name" value="DNA_rep/recomb_RecO_N"/>
</dbReference>
<dbReference type="Pfam" id="PF11967">
    <property type="entry name" value="RecO_N"/>
    <property type="match status" value="1"/>
</dbReference>
<sequence>MAHHIYHTHGLILGSVATRESNKYYRIFTEELGLVGATAQAVRKLSSKLRYTLQDFSWINVDLVHGREVWRITSAIAEEKDSVHQGGIFSENRVLLARVCALVARLVHGEEQNKILFKELSDITEFLRSEIVPSFLHSSFETLATMRVLSHLGYDNFELYKDFVQNREWSQDTLISFENVRLLALRDVNNVLRETHL</sequence>
<keyword evidence="3" id="KW-0234">DNA repair</keyword>
<keyword evidence="1" id="KW-0227">DNA damage</keyword>
<proteinExistence type="predicted"/>
<gene>
    <name evidence="5" type="ORF">UW78_C0009G0007</name>
</gene>
<feature type="domain" description="DNA replication/recombination mediator RecO N-terminal" evidence="4">
    <location>
        <begin position="5"/>
        <end position="75"/>
    </location>
</feature>
<evidence type="ECO:0000313" key="6">
    <source>
        <dbReference type="Proteomes" id="UP000034595"/>
    </source>
</evidence>
<comment type="caution">
    <text evidence="5">The sequence shown here is derived from an EMBL/GenBank/DDBJ whole genome shotgun (WGS) entry which is preliminary data.</text>
</comment>
<dbReference type="SUPFAM" id="SSF50249">
    <property type="entry name" value="Nucleic acid-binding proteins"/>
    <property type="match status" value="1"/>
</dbReference>
<evidence type="ECO:0000259" key="4">
    <source>
        <dbReference type="Pfam" id="PF11967"/>
    </source>
</evidence>
<keyword evidence="2" id="KW-0233">DNA recombination</keyword>
<dbReference type="Gene3D" id="2.40.50.140">
    <property type="entry name" value="Nucleic acid-binding proteins"/>
    <property type="match status" value="1"/>
</dbReference>
<dbReference type="PANTHER" id="PTHR33991">
    <property type="entry name" value="DNA REPAIR PROTEIN RECO"/>
    <property type="match status" value="1"/>
</dbReference>
<name>A0A0G1KCL1_9BACT</name>
<dbReference type="AlphaFoldDB" id="A0A0G1KCL1"/>
<evidence type="ECO:0000256" key="2">
    <source>
        <dbReference type="ARBA" id="ARBA00023172"/>
    </source>
</evidence>
<dbReference type="InterPro" id="IPR003717">
    <property type="entry name" value="RecO"/>
</dbReference>
<accession>A0A0G1KCL1</accession>
<dbReference type="InterPro" id="IPR012340">
    <property type="entry name" value="NA-bd_OB-fold"/>
</dbReference>
<evidence type="ECO:0000256" key="3">
    <source>
        <dbReference type="ARBA" id="ARBA00023204"/>
    </source>
</evidence>
<reference evidence="5 6" key="1">
    <citation type="journal article" date="2015" name="Nature">
        <title>rRNA introns, odd ribosomes, and small enigmatic genomes across a large radiation of phyla.</title>
        <authorList>
            <person name="Brown C.T."/>
            <person name="Hug L.A."/>
            <person name="Thomas B.C."/>
            <person name="Sharon I."/>
            <person name="Castelle C.J."/>
            <person name="Singh A."/>
            <person name="Wilkins M.J."/>
            <person name="Williams K.H."/>
            <person name="Banfield J.F."/>
        </authorList>
    </citation>
    <scope>NUCLEOTIDE SEQUENCE [LARGE SCALE GENOMIC DNA]</scope>
</reference>
<dbReference type="Proteomes" id="UP000034595">
    <property type="component" value="Unassembled WGS sequence"/>
</dbReference>
<protein>
    <recommendedName>
        <fullName evidence="4">DNA replication/recombination mediator RecO N-terminal domain-containing protein</fullName>
    </recommendedName>
</protein>
<dbReference type="GO" id="GO:0043590">
    <property type="term" value="C:bacterial nucleoid"/>
    <property type="evidence" value="ECO:0007669"/>
    <property type="project" value="TreeGrafter"/>
</dbReference>
<dbReference type="PANTHER" id="PTHR33991:SF1">
    <property type="entry name" value="DNA REPAIR PROTEIN RECO"/>
    <property type="match status" value="1"/>
</dbReference>
<dbReference type="GO" id="GO:0006310">
    <property type="term" value="P:DNA recombination"/>
    <property type="evidence" value="ECO:0007669"/>
    <property type="project" value="UniProtKB-KW"/>
</dbReference>
<dbReference type="GO" id="GO:0006302">
    <property type="term" value="P:double-strand break repair"/>
    <property type="evidence" value="ECO:0007669"/>
    <property type="project" value="TreeGrafter"/>
</dbReference>
<evidence type="ECO:0000313" key="5">
    <source>
        <dbReference type="EMBL" id="KKT81486.1"/>
    </source>
</evidence>
<evidence type="ECO:0000256" key="1">
    <source>
        <dbReference type="ARBA" id="ARBA00022763"/>
    </source>
</evidence>
<dbReference type="EMBL" id="LCJQ01000009">
    <property type="protein sequence ID" value="KKT81486.1"/>
    <property type="molecule type" value="Genomic_DNA"/>
</dbReference>
<organism evidence="5 6">
    <name type="scientific">Candidatus Azambacteria bacterium GW2011_GWA1_44_9</name>
    <dbReference type="NCBI Taxonomy" id="1618610"/>
    <lineage>
        <taxon>Bacteria</taxon>
        <taxon>Candidatus Azamiibacteriota</taxon>
    </lineage>
</organism>